<comment type="caution">
    <text evidence="4">The sequence shown here is derived from an EMBL/GenBank/DDBJ whole genome shotgun (WGS) entry which is preliminary data.</text>
</comment>
<evidence type="ECO:0000256" key="1">
    <source>
        <dbReference type="ARBA" id="ARBA00022729"/>
    </source>
</evidence>
<sequence>MCKKQLTIVFLFLFFISYAQNEFVTLWKPNANGIIDHSITFGGTGTDYTIYWEEVGYPEHNGLMSSVTSNSNNPITINFGPSLHTDPLQATYEVKASGGNGLFYGFRANTGIMPPGGNQELIEVSQWGNTTWLQQFDSAFANCPNLNVTAADGPDLTQITSLSQMFLNCSSLTGHTSFSYWNPYNVKDMSGMFSGATLFNQNIGNWYTGKVTNFSSMFSFASSFNQDISGWNTISGTDFSSMFSDATAFNQPLNSWNTENAVDFRYTFYNAAAFNQPLNNWNTGNAKDFEHMFENAVSFNQPIGNWDVSKVDYFAGFNMFAGALHFDQDISSWNIKLQNFTWNSIYFGFKNAGLSCTNYSNFLIALNNNPTWTNSTITSGTIDATGLIYSTPQAMLARAQLINKGFNIIGDSYISGCFLSTREVSAKTKTSAYPNPTTGVINVESSADENVHLYDINGKLIKNMIFRKGKNTIDLTEYPSGNYFLKGNTVFTKIIKE</sequence>
<reference evidence="4 5" key="1">
    <citation type="submission" date="2020-12" db="EMBL/GenBank/DDBJ databases">
        <title>Chryseobacterium endoalhailicus sp. nov., isolated from seed of leguminous plant.</title>
        <authorList>
            <person name="Zhang X."/>
        </authorList>
    </citation>
    <scope>NUCLEOTIDE SEQUENCE [LARGE SCALE GENOMIC DNA]</scope>
    <source>
        <strain evidence="4 5">L7</strain>
    </source>
</reference>
<evidence type="ECO:0000313" key="4">
    <source>
        <dbReference type="EMBL" id="MBL1222954.1"/>
    </source>
</evidence>
<dbReference type="InterPro" id="IPR005046">
    <property type="entry name" value="DUF285"/>
</dbReference>
<keyword evidence="1 2" id="KW-0732">Signal</keyword>
<organism evidence="4 5">
    <name type="scientific">Chryseobacterium endalhagicum</name>
    <dbReference type="NCBI Taxonomy" id="2797638"/>
    <lineage>
        <taxon>Bacteria</taxon>
        <taxon>Pseudomonadati</taxon>
        <taxon>Bacteroidota</taxon>
        <taxon>Flavobacteriia</taxon>
        <taxon>Flavobacteriales</taxon>
        <taxon>Weeksellaceae</taxon>
        <taxon>Chryseobacterium group</taxon>
        <taxon>Chryseobacterium</taxon>
    </lineage>
</organism>
<protein>
    <submittedName>
        <fullName evidence="4">BspA family leucine-rich repeat surface protein</fullName>
    </submittedName>
</protein>
<feature type="domain" description="Secretion system C-terminal sorting" evidence="3">
    <location>
        <begin position="433"/>
        <end position="491"/>
    </location>
</feature>
<gene>
    <name evidence="4" type="ORF">JET18_19025</name>
</gene>
<evidence type="ECO:0000313" key="5">
    <source>
        <dbReference type="Proteomes" id="UP000661696"/>
    </source>
</evidence>
<accession>A0ABS1QLN2</accession>
<evidence type="ECO:0000256" key="2">
    <source>
        <dbReference type="SAM" id="SignalP"/>
    </source>
</evidence>
<dbReference type="Pfam" id="PF18962">
    <property type="entry name" value="Por_Secre_tail"/>
    <property type="match status" value="1"/>
</dbReference>
<dbReference type="RefSeq" id="WP_202093751.1">
    <property type="nucleotide sequence ID" value="NZ_JAELVM010000003.1"/>
</dbReference>
<evidence type="ECO:0000259" key="3">
    <source>
        <dbReference type="Pfam" id="PF18962"/>
    </source>
</evidence>
<dbReference type="NCBIfam" id="TIGR04183">
    <property type="entry name" value="Por_Secre_tail"/>
    <property type="match status" value="1"/>
</dbReference>
<feature type="signal peptide" evidence="2">
    <location>
        <begin position="1"/>
        <end position="19"/>
    </location>
</feature>
<proteinExistence type="predicted"/>
<dbReference type="Proteomes" id="UP000661696">
    <property type="component" value="Unassembled WGS sequence"/>
</dbReference>
<keyword evidence="5" id="KW-1185">Reference proteome</keyword>
<dbReference type="EMBL" id="JAELVM010000003">
    <property type="protein sequence ID" value="MBL1222954.1"/>
    <property type="molecule type" value="Genomic_DNA"/>
</dbReference>
<dbReference type="InterPro" id="IPR026444">
    <property type="entry name" value="Secre_tail"/>
</dbReference>
<feature type="chain" id="PRO_5046034097" evidence="2">
    <location>
        <begin position="20"/>
        <end position="497"/>
    </location>
</feature>
<name>A0ABS1QLN2_9FLAO</name>
<dbReference type="Pfam" id="PF03382">
    <property type="entry name" value="DUF285"/>
    <property type="match status" value="1"/>
</dbReference>